<keyword evidence="2" id="KW-1185">Reference proteome</keyword>
<sequence>MSSVPTTTKTTLWIWPSGLFPRRLIYYFRVKHITLSILKDHNIHLVPVALTTDPPALVAMEGYEARPSDSSLPILRITHSDGKEVWIRESLSILSYFEDLFPSTEGWPDLLGDTLEDRGQTRDALSLLDDAIHWSLIHLINSNPKTTFWSGLREEDMSSGVAEHAKGKWQFYLDRLETWVRADGGNMKERDSVAGLVLLAQVEYYDGMYEANWIEGQAVLVAWVEKMKGKAWYVESGVLKSVEEGMGWETVLKT</sequence>
<protein>
    <recommendedName>
        <fullName evidence="3">GST N-terminal domain-containing protein</fullName>
    </recommendedName>
</protein>
<name>A0A9W8Z9S4_9PLEO</name>
<dbReference type="Gene3D" id="1.20.1050.10">
    <property type="match status" value="1"/>
</dbReference>
<evidence type="ECO:0008006" key="3">
    <source>
        <dbReference type="Google" id="ProtNLM"/>
    </source>
</evidence>
<dbReference type="OrthoDB" id="3587182at2759"/>
<dbReference type="Gene3D" id="3.40.30.10">
    <property type="entry name" value="Glutaredoxin"/>
    <property type="match status" value="1"/>
</dbReference>
<organism evidence="1 2">
    <name type="scientific">Didymella pomorum</name>
    <dbReference type="NCBI Taxonomy" id="749634"/>
    <lineage>
        <taxon>Eukaryota</taxon>
        <taxon>Fungi</taxon>
        <taxon>Dikarya</taxon>
        <taxon>Ascomycota</taxon>
        <taxon>Pezizomycotina</taxon>
        <taxon>Dothideomycetes</taxon>
        <taxon>Pleosporomycetidae</taxon>
        <taxon>Pleosporales</taxon>
        <taxon>Pleosporineae</taxon>
        <taxon>Didymellaceae</taxon>
        <taxon>Didymella</taxon>
    </lineage>
</organism>
<evidence type="ECO:0000313" key="1">
    <source>
        <dbReference type="EMBL" id="KAJ4401353.1"/>
    </source>
</evidence>
<reference evidence="1" key="1">
    <citation type="submission" date="2022-10" db="EMBL/GenBank/DDBJ databases">
        <title>Tapping the CABI collections for fungal endophytes: first genome assemblies for Collariella, Neodidymelliopsis, Ascochyta clinopodiicola, Didymella pomorum, Didymosphaeria variabile, Neocosmospora piperis and Neocucurbitaria cava.</title>
        <authorList>
            <person name="Hill R."/>
        </authorList>
    </citation>
    <scope>NUCLEOTIDE SEQUENCE</scope>
    <source>
        <strain evidence="1">IMI 355091</strain>
    </source>
</reference>
<accession>A0A9W8Z9S4</accession>
<dbReference type="Proteomes" id="UP001140510">
    <property type="component" value="Unassembled WGS sequence"/>
</dbReference>
<comment type="caution">
    <text evidence="1">The sequence shown here is derived from an EMBL/GenBank/DDBJ whole genome shotgun (WGS) entry which is preliminary data.</text>
</comment>
<evidence type="ECO:0000313" key="2">
    <source>
        <dbReference type="Proteomes" id="UP001140510"/>
    </source>
</evidence>
<gene>
    <name evidence="1" type="ORF">N0V91_008017</name>
</gene>
<dbReference type="EMBL" id="JAPEVA010000075">
    <property type="protein sequence ID" value="KAJ4401353.1"/>
    <property type="molecule type" value="Genomic_DNA"/>
</dbReference>
<proteinExistence type="predicted"/>
<dbReference type="AlphaFoldDB" id="A0A9W8Z9S4"/>